<dbReference type="Gene3D" id="3.30.70.270">
    <property type="match status" value="1"/>
</dbReference>
<evidence type="ECO:0000313" key="5">
    <source>
        <dbReference type="EMBL" id="GAA4322763.1"/>
    </source>
</evidence>
<feature type="transmembrane region" description="Helical" evidence="3">
    <location>
        <begin position="12"/>
        <end position="30"/>
    </location>
</feature>
<feature type="transmembrane region" description="Helical" evidence="3">
    <location>
        <begin position="42"/>
        <end position="64"/>
    </location>
</feature>
<accession>A0ABP8GE99</accession>
<evidence type="ECO:0000313" key="6">
    <source>
        <dbReference type="Proteomes" id="UP001501671"/>
    </source>
</evidence>
<comment type="caution">
    <text evidence="5">The sequence shown here is derived from an EMBL/GenBank/DDBJ whole genome shotgun (WGS) entry which is preliminary data.</text>
</comment>
<dbReference type="Proteomes" id="UP001501671">
    <property type="component" value="Unassembled WGS sequence"/>
</dbReference>
<feature type="transmembrane region" description="Helical" evidence="3">
    <location>
        <begin position="155"/>
        <end position="177"/>
    </location>
</feature>
<organism evidence="5 6">
    <name type="scientific">Pigmentiphaga soli</name>
    <dbReference type="NCBI Taxonomy" id="1007095"/>
    <lineage>
        <taxon>Bacteria</taxon>
        <taxon>Pseudomonadati</taxon>
        <taxon>Pseudomonadota</taxon>
        <taxon>Betaproteobacteria</taxon>
        <taxon>Burkholderiales</taxon>
        <taxon>Alcaligenaceae</taxon>
        <taxon>Pigmentiphaga</taxon>
    </lineage>
</organism>
<feature type="domain" description="GGDEF" evidence="4">
    <location>
        <begin position="222"/>
        <end position="349"/>
    </location>
</feature>
<dbReference type="InterPro" id="IPR000160">
    <property type="entry name" value="GGDEF_dom"/>
</dbReference>
<keyword evidence="3" id="KW-0472">Membrane</keyword>
<comment type="catalytic activity">
    <reaction evidence="2">
        <text>2 GTP = 3',3'-c-di-GMP + 2 diphosphate</text>
        <dbReference type="Rhea" id="RHEA:24898"/>
        <dbReference type="ChEBI" id="CHEBI:33019"/>
        <dbReference type="ChEBI" id="CHEBI:37565"/>
        <dbReference type="ChEBI" id="CHEBI:58805"/>
        <dbReference type="EC" id="2.7.7.65"/>
    </reaction>
</comment>
<dbReference type="RefSeq" id="WP_345245599.1">
    <property type="nucleotide sequence ID" value="NZ_BAABFO010000001.1"/>
</dbReference>
<keyword evidence="6" id="KW-1185">Reference proteome</keyword>
<evidence type="ECO:0000259" key="4">
    <source>
        <dbReference type="PROSITE" id="PS50887"/>
    </source>
</evidence>
<dbReference type="PANTHER" id="PTHR45138:SF9">
    <property type="entry name" value="DIGUANYLATE CYCLASE DGCM-RELATED"/>
    <property type="match status" value="1"/>
</dbReference>
<feature type="transmembrane region" description="Helical" evidence="3">
    <location>
        <begin position="124"/>
        <end position="143"/>
    </location>
</feature>
<gene>
    <name evidence="5" type="ORF">GCM10023144_03040</name>
</gene>
<dbReference type="CDD" id="cd01949">
    <property type="entry name" value="GGDEF"/>
    <property type="match status" value="1"/>
</dbReference>
<dbReference type="InterPro" id="IPR050469">
    <property type="entry name" value="Diguanylate_Cyclase"/>
</dbReference>
<dbReference type="InterPro" id="IPR043128">
    <property type="entry name" value="Rev_trsase/Diguanyl_cyclase"/>
</dbReference>
<evidence type="ECO:0000256" key="3">
    <source>
        <dbReference type="SAM" id="Phobius"/>
    </source>
</evidence>
<dbReference type="PANTHER" id="PTHR45138">
    <property type="entry name" value="REGULATORY COMPONENTS OF SENSORY TRANSDUCTION SYSTEM"/>
    <property type="match status" value="1"/>
</dbReference>
<feature type="transmembrane region" description="Helical" evidence="3">
    <location>
        <begin position="71"/>
        <end position="91"/>
    </location>
</feature>
<keyword evidence="3" id="KW-0812">Transmembrane</keyword>
<dbReference type="Pfam" id="PF00990">
    <property type="entry name" value="GGDEF"/>
    <property type="match status" value="1"/>
</dbReference>
<protein>
    <recommendedName>
        <fullName evidence="1">diguanylate cyclase</fullName>
        <ecNumber evidence="1">2.7.7.65</ecNumber>
    </recommendedName>
</protein>
<feature type="transmembrane region" description="Helical" evidence="3">
    <location>
        <begin position="97"/>
        <end position="117"/>
    </location>
</feature>
<proteinExistence type="predicted"/>
<dbReference type="InterPro" id="IPR029787">
    <property type="entry name" value="Nucleotide_cyclase"/>
</dbReference>
<evidence type="ECO:0000256" key="2">
    <source>
        <dbReference type="ARBA" id="ARBA00034247"/>
    </source>
</evidence>
<dbReference type="PROSITE" id="PS50887">
    <property type="entry name" value="GGDEF"/>
    <property type="match status" value="1"/>
</dbReference>
<evidence type="ECO:0000256" key="1">
    <source>
        <dbReference type="ARBA" id="ARBA00012528"/>
    </source>
</evidence>
<dbReference type="SUPFAM" id="SSF55073">
    <property type="entry name" value="Nucleotide cyclase"/>
    <property type="match status" value="1"/>
</dbReference>
<dbReference type="EMBL" id="BAABFO010000001">
    <property type="protein sequence ID" value="GAA4322763.1"/>
    <property type="molecule type" value="Genomic_DNA"/>
</dbReference>
<dbReference type="EC" id="2.7.7.65" evidence="1"/>
<name>A0ABP8GE99_9BURK</name>
<sequence>MNVILSARRSLIVNTLLAIGAACVVALWRFESGSGLISEFDSFGYPFLFVILLGGLVACLVAPAHRGVIELCAYLGIAFYFVVALFCLVLTPSGNRVYPVANTLQWMAIIYVAAFVLLRRRMALAASATVFVLSVIPGVYALLDRPDDWDMTIGALFANAYVVHLMMLISLSLVGMLHDHIERTTELANSMENAALTDGLMGIANRRGIERVLDRLCGTGDRPVGLILLDIDNFKTVNDRFGHFVGDELLVSVARLIGSRLRDADVLGRWGGEELLVVACDLDLAATVQLAERIRTFVEQYEHPVAGSVTLSAGVALWRGDVPVEDSLRLADKALYLAKVNGRNRVETA</sequence>
<keyword evidence="3" id="KW-1133">Transmembrane helix</keyword>
<dbReference type="NCBIfam" id="TIGR00254">
    <property type="entry name" value="GGDEF"/>
    <property type="match status" value="1"/>
</dbReference>
<reference evidence="6" key="1">
    <citation type="journal article" date="2019" name="Int. J. Syst. Evol. Microbiol.">
        <title>The Global Catalogue of Microorganisms (GCM) 10K type strain sequencing project: providing services to taxonomists for standard genome sequencing and annotation.</title>
        <authorList>
            <consortium name="The Broad Institute Genomics Platform"/>
            <consortium name="The Broad Institute Genome Sequencing Center for Infectious Disease"/>
            <person name="Wu L."/>
            <person name="Ma J."/>
        </authorList>
    </citation>
    <scope>NUCLEOTIDE SEQUENCE [LARGE SCALE GENOMIC DNA]</scope>
    <source>
        <strain evidence="6">JCM 17666</strain>
    </source>
</reference>
<dbReference type="SMART" id="SM00267">
    <property type="entry name" value="GGDEF"/>
    <property type="match status" value="1"/>
</dbReference>